<name>A0ABM9NW38_9FLAO</name>
<proteinExistence type="predicted"/>
<reference evidence="1 2" key="1">
    <citation type="submission" date="2024-05" db="EMBL/GenBank/DDBJ databases">
        <authorList>
            <person name="Duchaud E."/>
        </authorList>
    </citation>
    <scope>NUCLEOTIDE SEQUENCE [LARGE SCALE GENOMIC DNA]</scope>
    <source>
        <strain evidence="1">Ena-SAMPLE-TAB-13-05-2024-13:56:06:370-140302</strain>
    </source>
</reference>
<evidence type="ECO:0000313" key="2">
    <source>
        <dbReference type="Proteomes" id="UP001497416"/>
    </source>
</evidence>
<dbReference type="Proteomes" id="UP001497416">
    <property type="component" value="Unassembled WGS sequence"/>
</dbReference>
<evidence type="ECO:0000313" key="1">
    <source>
        <dbReference type="EMBL" id="CAL2081182.1"/>
    </source>
</evidence>
<dbReference type="RefSeq" id="WP_348710983.1">
    <property type="nucleotide sequence ID" value="NZ_CAXIXY010000003.1"/>
</dbReference>
<organism evidence="1 2">
    <name type="scientific">Tenacibaculum platacis</name>
    <dbReference type="NCBI Taxonomy" id="3137852"/>
    <lineage>
        <taxon>Bacteria</taxon>
        <taxon>Pseudomonadati</taxon>
        <taxon>Bacteroidota</taxon>
        <taxon>Flavobacteriia</taxon>
        <taxon>Flavobacteriales</taxon>
        <taxon>Flavobacteriaceae</taxon>
        <taxon>Tenacibaculum</taxon>
    </lineage>
</organism>
<comment type="caution">
    <text evidence="1">The sequence shown here is derived from an EMBL/GenBank/DDBJ whole genome shotgun (WGS) entry which is preliminary data.</text>
</comment>
<protein>
    <submittedName>
        <fullName evidence="1">Sulfotransferase family 2 domain-containing protein</fullName>
    </submittedName>
</protein>
<dbReference type="InterPro" id="IPR027417">
    <property type="entry name" value="P-loop_NTPase"/>
</dbReference>
<dbReference type="SUPFAM" id="SSF52540">
    <property type="entry name" value="P-loop containing nucleoside triphosphate hydrolases"/>
    <property type="match status" value="1"/>
</dbReference>
<gene>
    <name evidence="1" type="ORF">T190607A01A_11154</name>
</gene>
<accession>A0ABM9NW38</accession>
<keyword evidence="2" id="KW-1185">Reference proteome</keyword>
<sequence>MYHNIILMHPTKTAGTAVKKALNAKVKGHLFPNSWGQLMDNKIVVVTVRNPYDRVLSMYNHFGFSWVNSFDEFLGLIAKSNNILLASQTKYLVKSMELLKFESLNEDFNKLCKKHNISATLERVNVTHYKRKTSLSLKEKEMIYKLYKKDFEILDYEK</sequence>
<dbReference type="Gene3D" id="3.40.50.300">
    <property type="entry name" value="P-loop containing nucleotide triphosphate hydrolases"/>
    <property type="match status" value="1"/>
</dbReference>
<dbReference type="EMBL" id="CAXIXY010000003">
    <property type="protein sequence ID" value="CAL2081182.1"/>
    <property type="molecule type" value="Genomic_DNA"/>
</dbReference>